<name>A0A9P7UWW3_9AGAR</name>
<dbReference type="KEGG" id="more:E1B28_006802"/>
<comment type="caution">
    <text evidence="2">The sequence shown here is derived from an EMBL/GenBank/DDBJ whole genome shotgun (WGS) entry which is preliminary data.</text>
</comment>
<dbReference type="AlphaFoldDB" id="A0A9P7UWW3"/>
<evidence type="ECO:0000256" key="1">
    <source>
        <dbReference type="SAM" id="MobiDB-lite"/>
    </source>
</evidence>
<proteinExistence type="predicted"/>
<dbReference type="GeneID" id="66075878"/>
<sequence>MDDDKEEEGTQRGPHGLSKSKAGIQQRRRHPPSPTTVASHSTFLHHDKTYDDYNDFSDGIPNLSVPGSIPSIVRLSSPPSTPNSHVGPLLVLRHTRPPSQAASVDPEVPYLDLRAMTPVPKRPLTKEGGME</sequence>
<protein>
    <submittedName>
        <fullName evidence="2">Uncharacterized protein</fullName>
    </submittedName>
</protein>
<dbReference type="EMBL" id="CM032183">
    <property type="protein sequence ID" value="KAG7096128.1"/>
    <property type="molecule type" value="Genomic_DNA"/>
</dbReference>
<organism evidence="2 3">
    <name type="scientific">Marasmius oreades</name>
    <name type="common">fairy-ring Marasmius</name>
    <dbReference type="NCBI Taxonomy" id="181124"/>
    <lineage>
        <taxon>Eukaryota</taxon>
        <taxon>Fungi</taxon>
        <taxon>Dikarya</taxon>
        <taxon>Basidiomycota</taxon>
        <taxon>Agaricomycotina</taxon>
        <taxon>Agaricomycetes</taxon>
        <taxon>Agaricomycetidae</taxon>
        <taxon>Agaricales</taxon>
        <taxon>Marasmiineae</taxon>
        <taxon>Marasmiaceae</taxon>
        <taxon>Marasmius</taxon>
    </lineage>
</organism>
<dbReference type="Proteomes" id="UP001049176">
    <property type="component" value="Chromosome 3"/>
</dbReference>
<feature type="region of interest" description="Disordered" evidence="1">
    <location>
        <begin position="1"/>
        <end position="43"/>
    </location>
</feature>
<evidence type="ECO:0000313" key="3">
    <source>
        <dbReference type="Proteomes" id="UP001049176"/>
    </source>
</evidence>
<reference evidence="2" key="1">
    <citation type="journal article" date="2021" name="Genome Biol. Evol.">
        <title>The assembled and annotated genome of the fairy-ring fungus Marasmius oreades.</title>
        <authorList>
            <person name="Hiltunen M."/>
            <person name="Ament-Velasquez S.L."/>
            <person name="Johannesson H."/>
        </authorList>
    </citation>
    <scope>NUCLEOTIDE SEQUENCE</scope>
    <source>
        <strain evidence="2">03SP1</strain>
    </source>
</reference>
<evidence type="ECO:0000313" key="2">
    <source>
        <dbReference type="EMBL" id="KAG7096128.1"/>
    </source>
</evidence>
<dbReference type="RefSeq" id="XP_043012598.1">
    <property type="nucleotide sequence ID" value="XM_043151502.1"/>
</dbReference>
<gene>
    <name evidence="2" type="ORF">E1B28_006802</name>
</gene>
<accession>A0A9P7UWW3</accession>
<keyword evidence="3" id="KW-1185">Reference proteome</keyword>